<dbReference type="InterPro" id="IPR011711">
    <property type="entry name" value="GntR_C"/>
</dbReference>
<reference evidence="5" key="1">
    <citation type="submission" date="2024-01" db="EMBL/GenBank/DDBJ databases">
        <title>Bank of Algae and Cyanobacteria of the Azores (BACA) strain genomes.</title>
        <authorList>
            <person name="Luz R."/>
            <person name="Cordeiro R."/>
            <person name="Fonseca A."/>
            <person name="Goncalves V."/>
        </authorList>
    </citation>
    <scope>NUCLEOTIDE SEQUENCE</scope>
    <source>
        <strain evidence="5">BACA0141</strain>
    </source>
</reference>
<dbReference type="PROSITE" id="PS50949">
    <property type="entry name" value="HTH_GNTR"/>
    <property type="match status" value="1"/>
</dbReference>
<dbReference type="SUPFAM" id="SSF46785">
    <property type="entry name" value="Winged helix' DNA-binding domain"/>
    <property type="match status" value="1"/>
</dbReference>
<keyword evidence="6" id="KW-1185">Reference proteome</keyword>
<evidence type="ECO:0000259" key="4">
    <source>
        <dbReference type="PROSITE" id="PS50949"/>
    </source>
</evidence>
<keyword evidence="1" id="KW-0805">Transcription regulation</keyword>
<name>A0AAW9PW34_9CYAN</name>
<gene>
    <name evidence="5" type="ORF">V2H45_21785</name>
</gene>
<dbReference type="InterPro" id="IPR036388">
    <property type="entry name" value="WH-like_DNA-bd_sf"/>
</dbReference>
<evidence type="ECO:0000313" key="6">
    <source>
        <dbReference type="Proteomes" id="UP001333818"/>
    </source>
</evidence>
<dbReference type="GO" id="GO:0003677">
    <property type="term" value="F:DNA binding"/>
    <property type="evidence" value="ECO:0007669"/>
    <property type="project" value="UniProtKB-KW"/>
</dbReference>
<dbReference type="Gene3D" id="1.10.10.10">
    <property type="entry name" value="Winged helix-like DNA-binding domain superfamily/Winged helix DNA-binding domain"/>
    <property type="match status" value="1"/>
</dbReference>
<feature type="domain" description="HTH gntR-type" evidence="4">
    <location>
        <begin position="8"/>
        <end position="75"/>
    </location>
</feature>
<keyword evidence="3" id="KW-0804">Transcription</keyword>
<evidence type="ECO:0000256" key="2">
    <source>
        <dbReference type="ARBA" id="ARBA00023125"/>
    </source>
</evidence>
<evidence type="ECO:0000256" key="1">
    <source>
        <dbReference type="ARBA" id="ARBA00023015"/>
    </source>
</evidence>
<dbReference type="EMBL" id="JAZBJZ010000129">
    <property type="protein sequence ID" value="MEE3719377.1"/>
    <property type="molecule type" value="Genomic_DNA"/>
</dbReference>
<dbReference type="Proteomes" id="UP001333818">
    <property type="component" value="Unassembled WGS sequence"/>
</dbReference>
<dbReference type="PRINTS" id="PR00035">
    <property type="entry name" value="HTHGNTR"/>
</dbReference>
<dbReference type="InterPro" id="IPR036390">
    <property type="entry name" value="WH_DNA-bd_sf"/>
</dbReference>
<organism evidence="5 6">
    <name type="scientific">Tumidithrix elongata BACA0141</name>
    <dbReference type="NCBI Taxonomy" id="2716417"/>
    <lineage>
        <taxon>Bacteria</taxon>
        <taxon>Bacillati</taxon>
        <taxon>Cyanobacteriota</taxon>
        <taxon>Cyanophyceae</taxon>
        <taxon>Pseudanabaenales</taxon>
        <taxon>Pseudanabaenaceae</taxon>
        <taxon>Tumidithrix</taxon>
        <taxon>Tumidithrix elongata</taxon>
    </lineage>
</organism>
<evidence type="ECO:0000256" key="3">
    <source>
        <dbReference type="ARBA" id="ARBA00023163"/>
    </source>
</evidence>
<sequence length="224" mass="25386">MSTIQRSQSLHEQTYRVLRTNIFSGELAPNERLVETQLADRLQVSRTPIREAIRKLQQEGLVIADASGGLRVATLSIGDVIQLYDCRIALEQLSVAGACDRASTQEIEQLEQYVISAEKLARAKLVEPTELLELDYQFHHLIAESSGNKWLVSLLEQVFDKMFLLRLRTTNHNPEVLEIRQEHRQIYEAIAQRDAQSAKDTICGHLTNSKARVVRAVEILQTGQ</sequence>
<dbReference type="CDD" id="cd07377">
    <property type="entry name" value="WHTH_GntR"/>
    <property type="match status" value="1"/>
</dbReference>
<proteinExistence type="predicted"/>
<comment type="caution">
    <text evidence="5">The sequence shown here is derived from an EMBL/GenBank/DDBJ whole genome shotgun (WGS) entry which is preliminary data.</text>
</comment>
<protein>
    <submittedName>
        <fullName evidence="5">GntR family transcriptional regulator</fullName>
    </submittedName>
</protein>
<dbReference type="SMART" id="SM00345">
    <property type="entry name" value="HTH_GNTR"/>
    <property type="match status" value="1"/>
</dbReference>
<keyword evidence="2" id="KW-0238">DNA-binding</keyword>
<dbReference type="PANTHER" id="PTHR43537">
    <property type="entry name" value="TRANSCRIPTIONAL REGULATOR, GNTR FAMILY"/>
    <property type="match status" value="1"/>
</dbReference>
<dbReference type="Pfam" id="PF00392">
    <property type="entry name" value="GntR"/>
    <property type="match status" value="1"/>
</dbReference>
<dbReference type="Pfam" id="PF07729">
    <property type="entry name" value="FCD"/>
    <property type="match status" value="1"/>
</dbReference>
<accession>A0AAW9PW34</accession>
<dbReference type="AlphaFoldDB" id="A0AAW9PW34"/>
<dbReference type="PANTHER" id="PTHR43537:SF5">
    <property type="entry name" value="UXU OPERON TRANSCRIPTIONAL REGULATOR"/>
    <property type="match status" value="1"/>
</dbReference>
<dbReference type="Gene3D" id="1.20.120.530">
    <property type="entry name" value="GntR ligand-binding domain-like"/>
    <property type="match status" value="1"/>
</dbReference>
<dbReference type="InterPro" id="IPR008920">
    <property type="entry name" value="TF_FadR/GntR_C"/>
</dbReference>
<evidence type="ECO:0000313" key="5">
    <source>
        <dbReference type="EMBL" id="MEE3719377.1"/>
    </source>
</evidence>
<dbReference type="SUPFAM" id="SSF48008">
    <property type="entry name" value="GntR ligand-binding domain-like"/>
    <property type="match status" value="1"/>
</dbReference>
<dbReference type="SMART" id="SM00895">
    <property type="entry name" value="FCD"/>
    <property type="match status" value="1"/>
</dbReference>
<dbReference type="GO" id="GO:0003700">
    <property type="term" value="F:DNA-binding transcription factor activity"/>
    <property type="evidence" value="ECO:0007669"/>
    <property type="project" value="InterPro"/>
</dbReference>
<dbReference type="InterPro" id="IPR000524">
    <property type="entry name" value="Tscrpt_reg_HTH_GntR"/>
</dbReference>